<evidence type="ECO:0000256" key="1">
    <source>
        <dbReference type="ARBA" id="ARBA00005879"/>
    </source>
</evidence>
<dbReference type="GO" id="GO:0016829">
    <property type="term" value="F:lyase activity"/>
    <property type="evidence" value="ECO:0007669"/>
    <property type="project" value="UniProtKB-KW"/>
</dbReference>
<dbReference type="GO" id="GO:0004851">
    <property type="term" value="F:uroporphyrin-III C-methyltransferase activity"/>
    <property type="evidence" value="ECO:0007669"/>
    <property type="project" value="UniProtKB-EC"/>
</dbReference>
<keyword evidence="7" id="KW-0560">Oxidoreductase</keyword>
<dbReference type="InterPro" id="IPR035996">
    <property type="entry name" value="4pyrrol_Methylase_sf"/>
</dbReference>
<evidence type="ECO:0000313" key="16">
    <source>
        <dbReference type="Proteomes" id="UP000198641"/>
    </source>
</evidence>
<dbReference type="STRING" id="284577.SAMN05216571_11640"/>
<dbReference type="NCBIfam" id="NF004790">
    <property type="entry name" value="PRK06136.1"/>
    <property type="match status" value="1"/>
</dbReference>
<dbReference type="Gene3D" id="3.40.1010.10">
    <property type="entry name" value="Cobalt-precorrin-4 Transmethylase, Domain 1"/>
    <property type="match status" value="1"/>
</dbReference>
<evidence type="ECO:0000259" key="14">
    <source>
        <dbReference type="Pfam" id="PF00590"/>
    </source>
</evidence>
<evidence type="ECO:0000256" key="8">
    <source>
        <dbReference type="ARBA" id="ARBA00023239"/>
    </source>
</evidence>
<protein>
    <recommendedName>
        <fullName evidence="2">uroporphyrinogen-III C-methyltransferase</fullName>
        <ecNumber evidence="2">2.1.1.107</ecNumber>
    </recommendedName>
</protein>
<evidence type="ECO:0000313" key="15">
    <source>
        <dbReference type="EMBL" id="SDG50307.1"/>
    </source>
</evidence>
<dbReference type="NCBIfam" id="TIGR01469">
    <property type="entry name" value="cobA_cysG_Cterm"/>
    <property type="match status" value="1"/>
</dbReference>
<dbReference type="CDD" id="cd11642">
    <property type="entry name" value="SUMT"/>
    <property type="match status" value="1"/>
</dbReference>
<dbReference type="AlphaFoldDB" id="A0A1G7US45"/>
<comment type="pathway">
    <text evidence="11">Porphyrin-containing compound metabolism; siroheme biosynthesis; precorrin-2 from uroporphyrinogen III: step 1/1.</text>
</comment>
<dbReference type="InterPro" id="IPR014776">
    <property type="entry name" value="4pyrrole_Mease_sub2"/>
</dbReference>
<evidence type="ECO:0000256" key="10">
    <source>
        <dbReference type="ARBA" id="ARBA00023268"/>
    </source>
</evidence>
<dbReference type="Pfam" id="PF00590">
    <property type="entry name" value="TP_methylase"/>
    <property type="match status" value="1"/>
</dbReference>
<keyword evidence="10" id="KW-0511">Multifunctional enzyme</keyword>
<reference evidence="15 16" key="1">
    <citation type="submission" date="2016-10" db="EMBL/GenBank/DDBJ databases">
        <authorList>
            <person name="de Groot N.N."/>
        </authorList>
    </citation>
    <scope>NUCLEOTIDE SEQUENCE [LARGE SCALE GENOMIC DNA]</scope>
    <source>
        <strain evidence="15 16">BH539</strain>
    </source>
</reference>
<dbReference type="RefSeq" id="WP_092528352.1">
    <property type="nucleotide sequence ID" value="NZ_FNCI01000016.1"/>
</dbReference>
<evidence type="ECO:0000256" key="9">
    <source>
        <dbReference type="ARBA" id="ARBA00023244"/>
    </source>
</evidence>
<dbReference type="EC" id="2.1.1.107" evidence="2"/>
<dbReference type="GO" id="GO:0032259">
    <property type="term" value="P:methylation"/>
    <property type="evidence" value="ECO:0007669"/>
    <property type="project" value="UniProtKB-KW"/>
</dbReference>
<dbReference type="GO" id="GO:0009236">
    <property type="term" value="P:cobalamin biosynthetic process"/>
    <property type="evidence" value="ECO:0007669"/>
    <property type="project" value="UniProtKB-KW"/>
</dbReference>
<feature type="domain" description="Tetrapyrrole methylase" evidence="14">
    <location>
        <begin position="30"/>
        <end position="239"/>
    </location>
</feature>
<dbReference type="EMBL" id="FNCI01000016">
    <property type="protein sequence ID" value="SDG50307.1"/>
    <property type="molecule type" value="Genomic_DNA"/>
</dbReference>
<keyword evidence="3" id="KW-0169">Cobalamin biosynthesis</keyword>
<evidence type="ECO:0000256" key="4">
    <source>
        <dbReference type="ARBA" id="ARBA00022603"/>
    </source>
</evidence>
<dbReference type="UniPathway" id="UPA00262">
    <property type="reaction ID" value="UER00211"/>
</dbReference>
<evidence type="ECO:0000256" key="2">
    <source>
        <dbReference type="ARBA" id="ARBA00012162"/>
    </source>
</evidence>
<dbReference type="PROSITE" id="PS00840">
    <property type="entry name" value="SUMT_2"/>
    <property type="match status" value="1"/>
</dbReference>
<dbReference type="InterPro" id="IPR000878">
    <property type="entry name" value="4pyrrol_Mease"/>
</dbReference>
<dbReference type="PROSITE" id="PS00839">
    <property type="entry name" value="SUMT_1"/>
    <property type="match status" value="1"/>
</dbReference>
<dbReference type="GO" id="GO:0016491">
    <property type="term" value="F:oxidoreductase activity"/>
    <property type="evidence" value="ECO:0007669"/>
    <property type="project" value="UniProtKB-KW"/>
</dbReference>
<dbReference type="InterPro" id="IPR003043">
    <property type="entry name" value="Uropor_MeTrfase_CS"/>
</dbReference>
<keyword evidence="4 13" id="KW-0489">Methyltransferase</keyword>
<name>A0A1G7US45_9GAMM</name>
<evidence type="ECO:0000256" key="13">
    <source>
        <dbReference type="RuleBase" id="RU003960"/>
    </source>
</evidence>
<dbReference type="SUPFAM" id="SSF53790">
    <property type="entry name" value="Tetrapyrrole methylase"/>
    <property type="match status" value="1"/>
</dbReference>
<evidence type="ECO:0000256" key="12">
    <source>
        <dbReference type="ARBA" id="ARBA00060548"/>
    </source>
</evidence>
<evidence type="ECO:0000256" key="11">
    <source>
        <dbReference type="ARBA" id="ARBA00025705"/>
    </source>
</evidence>
<dbReference type="FunFam" id="3.30.950.10:FF:000001">
    <property type="entry name" value="Siroheme synthase"/>
    <property type="match status" value="1"/>
</dbReference>
<accession>A0A1G7US45</accession>
<evidence type="ECO:0000256" key="3">
    <source>
        <dbReference type="ARBA" id="ARBA00022573"/>
    </source>
</evidence>
<keyword evidence="5 13" id="KW-0808">Transferase</keyword>
<dbReference type="GO" id="GO:0019354">
    <property type="term" value="P:siroheme biosynthetic process"/>
    <property type="evidence" value="ECO:0007669"/>
    <property type="project" value="UniProtKB-UniPathway"/>
</dbReference>
<sequence>MTSDLHPTSLPQCGDDASLARLRDFPRGQVALVGAGPGDPELLTLKALKRLQAAEVILHDRLVSEEILAMANSRARRLYVGKARSQHSLPQEGINQALVDWAREGKRVVRLKGGDPFIFGRGGEELETLAAAGIAFEVIPGITAASGCAAYGGIPLTHRDHAQSVRFVTGHLKNGSCDLDWATLAHSGQTLVFYMGLGSLDIIREALMAHGLDAETPLALIEQGTTARQRVHVGSLAHLPDAFHGDTIKPPTLIVVGSVVRLHQTLAWFDGEQSASRGWEEGKHATPIKASDSA</sequence>
<evidence type="ECO:0000256" key="6">
    <source>
        <dbReference type="ARBA" id="ARBA00022691"/>
    </source>
</evidence>
<dbReference type="PANTHER" id="PTHR45790:SF1">
    <property type="entry name" value="SIROHEME SYNTHASE"/>
    <property type="match status" value="1"/>
</dbReference>
<dbReference type="InterPro" id="IPR006366">
    <property type="entry name" value="CobA/CysG_C"/>
</dbReference>
<dbReference type="PANTHER" id="PTHR45790">
    <property type="entry name" value="SIROHEME SYNTHASE-RELATED"/>
    <property type="match status" value="1"/>
</dbReference>
<proteinExistence type="inferred from homology"/>
<dbReference type="Gene3D" id="3.30.950.10">
    <property type="entry name" value="Methyltransferase, Cobalt-precorrin-4 Transmethylase, Domain 2"/>
    <property type="match status" value="1"/>
</dbReference>
<evidence type="ECO:0000256" key="7">
    <source>
        <dbReference type="ARBA" id="ARBA00023002"/>
    </source>
</evidence>
<dbReference type="FunFam" id="3.40.1010.10:FF:000001">
    <property type="entry name" value="Siroheme synthase"/>
    <property type="match status" value="1"/>
</dbReference>
<dbReference type="Proteomes" id="UP000198641">
    <property type="component" value="Unassembled WGS sequence"/>
</dbReference>
<comment type="similarity">
    <text evidence="1 13">Belongs to the precorrin methyltransferase family.</text>
</comment>
<organism evidence="15 16">
    <name type="scientific">Onishia taeanensis</name>
    <dbReference type="NCBI Taxonomy" id="284577"/>
    <lineage>
        <taxon>Bacteria</taxon>
        <taxon>Pseudomonadati</taxon>
        <taxon>Pseudomonadota</taxon>
        <taxon>Gammaproteobacteria</taxon>
        <taxon>Oceanospirillales</taxon>
        <taxon>Halomonadaceae</taxon>
        <taxon>Onishia</taxon>
    </lineage>
</organism>
<keyword evidence="6" id="KW-0949">S-adenosyl-L-methionine</keyword>
<dbReference type="InterPro" id="IPR014777">
    <property type="entry name" value="4pyrrole_Mease_sub1"/>
</dbReference>
<gene>
    <name evidence="15" type="ORF">SAMN05216571_11640</name>
</gene>
<dbReference type="OrthoDB" id="9815856at2"/>
<keyword evidence="16" id="KW-1185">Reference proteome</keyword>
<dbReference type="InterPro" id="IPR050161">
    <property type="entry name" value="Siro_Cobalamin_biosynth"/>
</dbReference>
<evidence type="ECO:0000256" key="5">
    <source>
        <dbReference type="ARBA" id="ARBA00022679"/>
    </source>
</evidence>
<keyword evidence="8" id="KW-0456">Lyase</keyword>
<comment type="pathway">
    <text evidence="12">Cofactor biosynthesis; adenosylcobalamin biosynthesis; precorrin-2 from uroporphyrinogen III: step 1/1.</text>
</comment>
<keyword evidence="9" id="KW-0627">Porphyrin biosynthesis</keyword>